<proteinExistence type="predicted"/>
<sequence length="175" mass="19518">MGATKCRGWKIAEVERLVGLSRRDIQRACYQGRGGMGVLKPSDGSWGRRTYDEQDLAVLFLLAQKRREGLTLSQAAERLRDDTAGHTLSQLLDIEAERLSEQLEDIEDRLVRAEALAAAIEEEPTRTQQLSQAKAHAEEMGKVPECPSAPLPLREDLPGMDLLQALMDDPDEQTH</sequence>
<name>A0A100YUB2_TRASO</name>
<dbReference type="GO" id="GO:0006355">
    <property type="term" value="P:regulation of DNA-templated transcription"/>
    <property type="evidence" value="ECO:0007669"/>
    <property type="project" value="InterPro"/>
</dbReference>
<feature type="domain" description="HTH merR-type" evidence="3">
    <location>
        <begin position="10"/>
        <end position="80"/>
    </location>
</feature>
<dbReference type="InterPro" id="IPR000551">
    <property type="entry name" value="MerR-type_HTH_dom"/>
</dbReference>
<dbReference type="Gene3D" id="1.10.1660.10">
    <property type="match status" value="1"/>
</dbReference>
<dbReference type="GO" id="GO:0003677">
    <property type="term" value="F:DNA binding"/>
    <property type="evidence" value="ECO:0007669"/>
    <property type="project" value="InterPro"/>
</dbReference>
<evidence type="ECO:0000259" key="3">
    <source>
        <dbReference type="Pfam" id="PF13411"/>
    </source>
</evidence>
<comment type="caution">
    <text evidence="4">The sequence shown here is derived from an EMBL/GenBank/DDBJ whole genome shotgun (WGS) entry which is preliminary data.</text>
</comment>
<keyword evidence="5" id="KW-1185">Reference proteome</keyword>
<dbReference type="SUPFAM" id="SSF46955">
    <property type="entry name" value="Putative DNA-binding domain"/>
    <property type="match status" value="1"/>
</dbReference>
<accession>A0A100YUB2</accession>
<dbReference type="EMBL" id="LOJF01000011">
    <property type="protein sequence ID" value="KUH57830.1"/>
    <property type="molecule type" value="Genomic_DNA"/>
</dbReference>
<evidence type="ECO:0000256" key="1">
    <source>
        <dbReference type="SAM" id="Coils"/>
    </source>
</evidence>
<organism evidence="4 5">
    <name type="scientific">Tractidigestivibacter scatoligenes</name>
    <name type="common">Olsenella scatoligenes</name>
    <dbReference type="NCBI Taxonomy" id="1299998"/>
    <lineage>
        <taxon>Bacteria</taxon>
        <taxon>Bacillati</taxon>
        <taxon>Actinomycetota</taxon>
        <taxon>Coriobacteriia</taxon>
        <taxon>Coriobacteriales</taxon>
        <taxon>Atopobiaceae</taxon>
        <taxon>Tractidigestivibacter</taxon>
    </lineage>
</organism>
<evidence type="ECO:0000256" key="2">
    <source>
        <dbReference type="SAM" id="MobiDB-lite"/>
    </source>
</evidence>
<dbReference type="Proteomes" id="UP000054078">
    <property type="component" value="Unassembled WGS sequence"/>
</dbReference>
<evidence type="ECO:0000313" key="5">
    <source>
        <dbReference type="Proteomes" id="UP000054078"/>
    </source>
</evidence>
<dbReference type="STRING" id="1299998.AUL39_09055"/>
<dbReference type="CDD" id="cd00592">
    <property type="entry name" value="HTH_MerR-like"/>
    <property type="match status" value="1"/>
</dbReference>
<dbReference type="OrthoDB" id="3183836at2"/>
<dbReference type="InterPro" id="IPR009061">
    <property type="entry name" value="DNA-bd_dom_put_sf"/>
</dbReference>
<dbReference type="RefSeq" id="WP_059055532.1">
    <property type="nucleotide sequence ID" value="NZ_LOJF01000011.1"/>
</dbReference>
<dbReference type="AlphaFoldDB" id="A0A100YUB2"/>
<keyword evidence="1" id="KW-0175">Coiled coil</keyword>
<feature type="coiled-coil region" evidence="1">
    <location>
        <begin position="89"/>
        <end position="123"/>
    </location>
</feature>
<protein>
    <recommendedName>
        <fullName evidence="3">HTH merR-type domain-containing protein</fullName>
    </recommendedName>
</protein>
<reference evidence="4 5" key="1">
    <citation type="submission" date="2015-12" db="EMBL/GenBank/DDBJ databases">
        <title>Draft Genome Sequence of Olsenella scatoligenes SK9K4T; a Producer of 3-Methylindole- (skatole) and 4-Methylphenol- (p-cresol) Isolated from Pig Feces.</title>
        <authorList>
            <person name="Li X."/>
            <person name="Borg B."/>
            <person name="Canibe N."/>
        </authorList>
    </citation>
    <scope>NUCLEOTIDE SEQUENCE [LARGE SCALE GENOMIC DNA]</scope>
    <source>
        <strain evidence="4 5">SK9K4</strain>
    </source>
</reference>
<dbReference type="Pfam" id="PF13411">
    <property type="entry name" value="MerR_1"/>
    <property type="match status" value="1"/>
</dbReference>
<feature type="region of interest" description="Disordered" evidence="2">
    <location>
        <begin position="124"/>
        <end position="156"/>
    </location>
</feature>
<evidence type="ECO:0000313" key="4">
    <source>
        <dbReference type="EMBL" id="KUH57830.1"/>
    </source>
</evidence>
<gene>
    <name evidence="4" type="ORF">AUL39_09055</name>
</gene>